<evidence type="ECO:0000313" key="2">
    <source>
        <dbReference type="EMBL" id="QJA49215.1"/>
    </source>
</evidence>
<dbReference type="AlphaFoldDB" id="A0A6H1ZPK9"/>
<sequence>MTANEMMDNMVYDFMARFNWNLKEVNDIPFPAAFKLRELMAKEDRKAKNQQRELEAKSKGRRR</sequence>
<protein>
    <submittedName>
        <fullName evidence="2">Uncharacterized protein</fullName>
    </submittedName>
</protein>
<proteinExistence type="predicted"/>
<reference evidence="2" key="1">
    <citation type="submission" date="2020-03" db="EMBL/GenBank/DDBJ databases">
        <title>The deep terrestrial virosphere.</title>
        <authorList>
            <person name="Holmfeldt K."/>
            <person name="Nilsson E."/>
            <person name="Simone D."/>
            <person name="Lopez-Fernandez M."/>
            <person name="Wu X."/>
            <person name="de Brujin I."/>
            <person name="Lundin D."/>
            <person name="Andersson A."/>
            <person name="Bertilsson S."/>
            <person name="Dopson M."/>
        </authorList>
    </citation>
    <scope>NUCLEOTIDE SEQUENCE</scope>
    <source>
        <strain evidence="2">TM448A01271</strain>
        <strain evidence="3">TM448B01062</strain>
    </source>
</reference>
<evidence type="ECO:0000256" key="1">
    <source>
        <dbReference type="SAM" id="MobiDB-lite"/>
    </source>
</evidence>
<accession>A0A6H1ZPK9</accession>
<name>A0A6H1ZPK9_9ZZZZ</name>
<dbReference type="EMBL" id="MT144125">
    <property type="protein sequence ID" value="QJA49215.1"/>
    <property type="molecule type" value="Genomic_DNA"/>
</dbReference>
<organism evidence="2">
    <name type="scientific">viral metagenome</name>
    <dbReference type="NCBI Taxonomy" id="1070528"/>
    <lineage>
        <taxon>unclassified sequences</taxon>
        <taxon>metagenomes</taxon>
        <taxon>organismal metagenomes</taxon>
    </lineage>
</organism>
<dbReference type="EMBL" id="MT144696">
    <property type="protein sequence ID" value="QJH97674.1"/>
    <property type="molecule type" value="Genomic_DNA"/>
</dbReference>
<gene>
    <name evidence="2" type="ORF">TM448A01271_0003</name>
    <name evidence="3" type="ORF">TM448B01062_0019</name>
</gene>
<feature type="region of interest" description="Disordered" evidence="1">
    <location>
        <begin position="43"/>
        <end position="63"/>
    </location>
</feature>
<evidence type="ECO:0000313" key="3">
    <source>
        <dbReference type="EMBL" id="QJH97674.1"/>
    </source>
</evidence>